<dbReference type="InterPro" id="IPR050790">
    <property type="entry name" value="ExbB/TolQ_transport"/>
</dbReference>
<evidence type="ECO:0000256" key="6">
    <source>
        <dbReference type="RuleBase" id="RU004057"/>
    </source>
</evidence>
<keyword evidence="11" id="KW-1185">Reference proteome</keyword>
<dbReference type="Pfam" id="PF01618">
    <property type="entry name" value="MotA_ExbB"/>
    <property type="match status" value="1"/>
</dbReference>
<dbReference type="PANTHER" id="PTHR30625">
    <property type="entry name" value="PROTEIN TOLQ"/>
    <property type="match status" value="1"/>
</dbReference>
<dbReference type="AlphaFoldDB" id="A0A518AKN2"/>
<keyword evidence="5 8" id="KW-0472">Membrane</keyword>
<evidence type="ECO:0000313" key="10">
    <source>
        <dbReference type="EMBL" id="QDU55298.1"/>
    </source>
</evidence>
<dbReference type="EMBL" id="CP036278">
    <property type="protein sequence ID" value="QDU55298.1"/>
    <property type="molecule type" value="Genomic_DNA"/>
</dbReference>
<proteinExistence type="inferred from homology"/>
<dbReference type="OrthoDB" id="9809716at2"/>
<dbReference type="GO" id="GO:0017038">
    <property type="term" value="P:protein import"/>
    <property type="evidence" value="ECO:0007669"/>
    <property type="project" value="TreeGrafter"/>
</dbReference>
<name>A0A518AKN2_9BACT</name>
<dbReference type="PANTHER" id="PTHR30625:SF17">
    <property type="entry name" value="TOLQ-RELATED"/>
    <property type="match status" value="1"/>
</dbReference>
<evidence type="ECO:0000256" key="3">
    <source>
        <dbReference type="ARBA" id="ARBA00022692"/>
    </source>
</evidence>
<keyword evidence="6" id="KW-0813">Transport</keyword>
<protein>
    <submittedName>
        <fullName evidence="10">Biopolymer transport protein ExbB</fullName>
    </submittedName>
</protein>
<feature type="transmembrane region" description="Helical" evidence="8">
    <location>
        <begin position="182"/>
        <end position="204"/>
    </location>
</feature>
<feature type="transmembrane region" description="Helical" evidence="8">
    <location>
        <begin position="82"/>
        <end position="104"/>
    </location>
</feature>
<dbReference type="GO" id="GO:0005886">
    <property type="term" value="C:plasma membrane"/>
    <property type="evidence" value="ECO:0007669"/>
    <property type="project" value="UniProtKB-SubCell"/>
</dbReference>
<comment type="similarity">
    <text evidence="6">Belongs to the exbB/tolQ family.</text>
</comment>
<feature type="region of interest" description="Disordered" evidence="7">
    <location>
        <begin position="42"/>
        <end position="62"/>
    </location>
</feature>
<evidence type="ECO:0000256" key="1">
    <source>
        <dbReference type="ARBA" id="ARBA00004651"/>
    </source>
</evidence>
<feature type="domain" description="MotA/TolQ/ExbB proton channel" evidence="9">
    <location>
        <begin position="142"/>
        <end position="259"/>
    </location>
</feature>
<dbReference type="InterPro" id="IPR002898">
    <property type="entry name" value="MotA_ExbB_proton_chnl"/>
</dbReference>
<dbReference type="Proteomes" id="UP000315750">
    <property type="component" value="Chromosome"/>
</dbReference>
<evidence type="ECO:0000256" key="2">
    <source>
        <dbReference type="ARBA" id="ARBA00022475"/>
    </source>
</evidence>
<evidence type="ECO:0000256" key="4">
    <source>
        <dbReference type="ARBA" id="ARBA00022989"/>
    </source>
</evidence>
<comment type="subcellular location">
    <subcellularLocation>
        <location evidence="1">Cell membrane</location>
        <topology evidence="1">Multi-pass membrane protein</topology>
    </subcellularLocation>
    <subcellularLocation>
        <location evidence="6">Membrane</location>
        <topology evidence="6">Multi-pass membrane protein</topology>
    </subcellularLocation>
</comment>
<evidence type="ECO:0000256" key="5">
    <source>
        <dbReference type="ARBA" id="ARBA00023136"/>
    </source>
</evidence>
<gene>
    <name evidence="10" type="primary">exbB_2</name>
    <name evidence="10" type="ORF">Pan181_14870</name>
</gene>
<evidence type="ECO:0000256" key="7">
    <source>
        <dbReference type="SAM" id="MobiDB-lite"/>
    </source>
</evidence>
<keyword evidence="6" id="KW-0653">Protein transport</keyword>
<reference evidence="10 11" key="1">
    <citation type="submission" date="2019-02" db="EMBL/GenBank/DDBJ databases">
        <title>Deep-cultivation of Planctomycetes and their phenomic and genomic characterization uncovers novel biology.</title>
        <authorList>
            <person name="Wiegand S."/>
            <person name="Jogler M."/>
            <person name="Boedeker C."/>
            <person name="Pinto D."/>
            <person name="Vollmers J."/>
            <person name="Rivas-Marin E."/>
            <person name="Kohn T."/>
            <person name="Peeters S.H."/>
            <person name="Heuer A."/>
            <person name="Rast P."/>
            <person name="Oberbeckmann S."/>
            <person name="Bunk B."/>
            <person name="Jeske O."/>
            <person name="Meyerdierks A."/>
            <person name="Storesund J.E."/>
            <person name="Kallscheuer N."/>
            <person name="Luecker S."/>
            <person name="Lage O.M."/>
            <person name="Pohl T."/>
            <person name="Merkel B.J."/>
            <person name="Hornburger P."/>
            <person name="Mueller R.-W."/>
            <person name="Bruemmer F."/>
            <person name="Labrenz M."/>
            <person name="Spormann A.M."/>
            <person name="Op den Camp H."/>
            <person name="Overmann J."/>
            <person name="Amann R."/>
            <person name="Jetten M.S.M."/>
            <person name="Mascher T."/>
            <person name="Medema M.H."/>
            <person name="Devos D.P."/>
            <person name="Kaster A.-K."/>
            <person name="Ovreas L."/>
            <person name="Rohde M."/>
            <person name="Galperin M.Y."/>
            <person name="Jogler C."/>
        </authorList>
    </citation>
    <scope>NUCLEOTIDE SEQUENCE [LARGE SCALE GENOMIC DNA]</scope>
    <source>
        <strain evidence="10 11">Pan181</strain>
    </source>
</reference>
<keyword evidence="3 8" id="KW-0812">Transmembrane</keyword>
<keyword evidence="2" id="KW-1003">Cell membrane</keyword>
<keyword evidence="4 8" id="KW-1133">Transmembrane helix</keyword>
<sequence>MRSIALEGKKSPASSTLALMALVIALGVWIASPPAAVAQDDNAEAPAAAADGGDAPAANPATGTAPEKKLNYLAWVYDALGIGYSLIFLALSFTLVALFVMNLLQARRENVLPTDLLEGFEAHLNAKQFQEAYELASSDESFLGKVLSAGLGKVSKGYDQALEAMQEVGEDESMKLEHRLSYMALIGTISPMVGLFGTVHGMISSFQEIATSASTPPPSELAKGISTALFTTLLGLAIAIPAIAAYNIIRNRIDRLVLEVGIASEGLMSRFQNAGKKQQ</sequence>
<evidence type="ECO:0000313" key="11">
    <source>
        <dbReference type="Proteomes" id="UP000315750"/>
    </source>
</evidence>
<dbReference type="KEGG" id="amuc:Pan181_14870"/>
<accession>A0A518AKN2</accession>
<organism evidence="10 11">
    <name type="scientific">Aeoliella mucimassa</name>
    <dbReference type="NCBI Taxonomy" id="2527972"/>
    <lineage>
        <taxon>Bacteria</taxon>
        <taxon>Pseudomonadati</taxon>
        <taxon>Planctomycetota</taxon>
        <taxon>Planctomycetia</taxon>
        <taxon>Pirellulales</taxon>
        <taxon>Lacipirellulaceae</taxon>
        <taxon>Aeoliella</taxon>
    </lineage>
</organism>
<evidence type="ECO:0000256" key="8">
    <source>
        <dbReference type="SAM" id="Phobius"/>
    </source>
</evidence>
<evidence type="ECO:0000259" key="9">
    <source>
        <dbReference type="Pfam" id="PF01618"/>
    </source>
</evidence>
<feature type="transmembrane region" description="Helical" evidence="8">
    <location>
        <begin position="224"/>
        <end position="249"/>
    </location>
</feature>